<reference evidence="3" key="1">
    <citation type="submission" date="2021-05" db="EMBL/GenBank/DDBJ databases">
        <authorList>
            <person name="Stam R."/>
        </authorList>
    </citation>
    <scope>NUCLEOTIDE SEQUENCE</scope>
    <source>
        <strain evidence="3">CS162</strain>
    </source>
</reference>
<protein>
    <submittedName>
        <fullName evidence="3">Uncharacterized protein</fullName>
    </submittedName>
</protein>
<keyword evidence="4" id="KW-1185">Reference proteome</keyword>
<feature type="region of interest" description="Disordered" evidence="1">
    <location>
        <begin position="197"/>
        <end position="220"/>
    </location>
</feature>
<keyword evidence="2" id="KW-1133">Transmembrane helix</keyword>
<keyword evidence="2" id="KW-0472">Membrane</keyword>
<evidence type="ECO:0000313" key="4">
    <source>
        <dbReference type="Proteomes" id="UP000676310"/>
    </source>
</evidence>
<comment type="caution">
    <text evidence="3">The sequence shown here is derived from an EMBL/GenBank/DDBJ whole genome shotgun (WGS) entry which is preliminary data.</text>
</comment>
<name>A0A8J2HWU3_9PLEO</name>
<dbReference type="GeneID" id="67012988"/>
<dbReference type="AlphaFoldDB" id="A0A8J2HWU3"/>
<dbReference type="EMBL" id="CAJRGZ010000015">
    <property type="protein sequence ID" value="CAG5144968.1"/>
    <property type="molecule type" value="Genomic_DNA"/>
</dbReference>
<accession>A0A8J2HWU3</accession>
<dbReference type="OrthoDB" id="3540210at2759"/>
<evidence type="ECO:0000256" key="2">
    <source>
        <dbReference type="SAM" id="Phobius"/>
    </source>
</evidence>
<proteinExistence type="predicted"/>
<evidence type="ECO:0000313" key="3">
    <source>
        <dbReference type="EMBL" id="CAG5144968.1"/>
    </source>
</evidence>
<keyword evidence="2" id="KW-0812">Transmembrane</keyword>
<organism evidence="3 4">
    <name type="scientific">Alternaria atra</name>
    <dbReference type="NCBI Taxonomy" id="119953"/>
    <lineage>
        <taxon>Eukaryota</taxon>
        <taxon>Fungi</taxon>
        <taxon>Dikarya</taxon>
        <taxon>Ascomycota</taxon>
        <taxon>Pezizomycotina</taxon>
        <taxon>Dothideomycetes</taxon>
        <taxon>Pleosporomycetidae</taxon>
        <taxon>Pleosporales</taxon>
        <taxon>Pleosporineae</taxon>
        <taxon>Pleosporaceae</taxon>
        <taxon>Alternaria</taxon>
        <taxon>Alternaria sect. Ulocladioides</taxon>
    </lineage>
</organism>
<feature type="transmembrane region" description="Helical" evidence="2">
    <location>
        <begin position="100"/>
        <end position="123"/>
    </location>
</feature>
<dbReference type="RefSeq" id="XP_043165165.1">
    <property type="nucleotide sequence ID" value="XM_043309230.1"/>
</dbReference>
<dbReference type="Proteomes" id="UP000676310">
    <property type="component" value="Unassembled WGS sequence"/>
</dbReference>
<sequence>MNMANGFTELTAFLRGGSLLASDCVSNLGQDGLPSNQWELELEHWFKFTLADLQRAILDQAMGPVTSEARSFHSPPTSAEAQAICGSQKIRSDSYTSFNMLGLTIMFSISGLIMVISACLPTATARMQRHKRPFASIEWVTNDTLQLQRLAHEAVGAGRWEGACDDNPRTRNGDLLGVLDISDKRHPVLQAQAKAEMVKESTQAEGESETGSIEEQMSDPVQESLLRIELPRVSLELSHHFATEAC</sequence>
<evidence type="ECO:0000256" key="1">
    <source>
        <dbReference type="SAM" id="MobiDB-lite"/>
    </source>
</evidence>
<feature type="compositionally biased region" description="Polar residues" evidence="1">
    <location>
        <begin position="200"/>
        <end position="220"/>
    </location>
</feature>
<gene>
    <name evidence="3" type="ORF">ALTATR162_LOCUS1632</name>
</gene>